<dbReference type="Proteomes" id="UP000422569">
    <property type="component" value="Chromosome"/>
</dbReference>
<keyword evidence="3" id="KW-1185">Reference proteome</keyword>
<dbReference type="KEGG" id="mpar:F7D14_09240"/>
<gene>
    <name evidence="2" type="ORF">F7D14_09240</name>
</gene>
<evidence type="ECO:0000313" key="2">
    <source>
        <dbReference type="EMBL" id="QGM97628.1"/>
    </source>
</evidence>
<evidence type="ECO:0008006" key="4">
    <source>
        <dbReference type="Google" id="ProtNLM"/>
    </source>
</evidence>
<name>A0A6B8M5D5_9HYPH</name>
<evidence type="ECO:0000256" key="1">
    <source>
        <dbReference type="SAM" id="SignalP"/>
    </source>
</evidence>
<sequence>MKSLRLALIAAAFAAPAMAQEGPSTGGQAIGGLFDALGLRKPVPAPADFVRETRPRQLDYVPLAPAPEPVQAKKNASDLQAAGAALDRAAAENKRRAARVKIPD</sequence>
<reference evidence="2 3" key="1">
    <citation type="submission" date="2019-09" db="EMBL/GenBank/DDBJ databases">
        <title>Isolation and complete genome sequencing of Methylocystis species.</title>
        <authorList>
            <person name="Rumah B.L."/>
            <person name="Stead C.E."/>
            <person name="Stevens B.C."/>
            <person name="Minton N.P."/>
            <person name="Grosse-Honebrink A."/>
            <person name="Zhang Y."/>
        </authorList>
    </citation>
    <scope>NUCLEOTIDE SEQUENCE [LARGE SCALE GENOMIC DNA]</scope>
    <source>
        <strain evidence="2 3">BRCS2</strain>
    </source>
</reference>
<organism evidence="2 3">
    <name type="scientific">Methylocystis parvus</name>
    <dbReference type="NCBI Taxonomy" id="134"/>
    <lineage>
        <taxon>Bacteria</taxon>
        <taxon>Pseudomonadati</taxon>
        <taxon>Pseudomonadota</taxon>
        <taxon>Alphaproteobacteria</taxon>
        <taxon>Hyphomicrobiales</taxon>
        <taxon>Methylocystaceae</taxon>
        <taxon>Methylocystis</taxon>
    </lineage>
</organism>
<keyword evidence="1" id="KW-0732">Signal</keyword>
<dbReference type="AlphaFoldDB" id="A0A6B8M5D5"/>
<accession>A0A6B8M5D5</accession>
<protein>
    <recommendedName>
        <fullName evidence="4">DUF3035 domain-containing protein</fullName>
    </recommendedName>
</protein>
<evidence type="ECO:0000313" key="3">
    <source>
        <dbReference type="Proteomes" id="UP000422569"/>
    </source>
</evidence>
<dbReference type="RefSeq" id="WP_026015925.1">
    <property type="nucleotide sequence ID" value="NZ_CP044331.1"/>
</dbReference>
<feature type="signal peptide" evidence="1">
    <location>
        <begin position="1"/>
        <end position="19"/>
    </location>
</feature>
<dbReference type="EMBL" id="CP044331">
    <property type="protein sequence ID" value="QGM97628.1"/>
    <property type="molecule type" value="Genomic_DNA"/>
</dbReference>
<feature type="chain" id="PRO_5025487481" description="DUF3035 domain-containing protein" evidence="1">
    <location>
        <begin position="20"/>
        <end position="104"/>
    </location>
</feature>
<proteinExistence type="predicted"/>